<name>A0ABV3RZP2_9GAMM</name>
<evidence type="ECO:0000313" key="3">
    <source>
        <dbReference type="EMBL" id="MEX0373635.1"/>
    </source>
</evidence>
<feature type="transmembrane region" description="Helical" evidence="2">
    <location>
        <begin position="223"/>
        <end position="245"/>
    </location>
</feature>
<reference evidence="3 4" key="1">
    <citation type="submission" date="2024-02" db="EMBL/GenBank/DDBJ databases">
        <title>New especies of Spiribacter isolated from saline water.</title>
        <authorList>
            <person name="Leon M.J."/>
            <person name="De La Haba R."/>
            <person name="Sanchez-Porro C."/>
            <person name="Ventosa A."/>
        </authorList>
    </citation>
    <scope>NUCLEOTIDE SEQUENCE [LARGE SCALE GENOMIC DNA]</scope>
    <source>
        <strain evidence="4">ag22IC6-196</strain>
    </source>
</reference>
<evidence type="ECO:0000256" key="2">
    <source>
        <dbReference type="SAM" id="Phobius"/>
    </source>
</evidence>
<keyword evidence="2" id="KW-1133">Transmembrane helix</keyword>
<evidence type="ECO:0000313" key="4">
    <source>
        <dbReference type="Proteomes" id="UP001556636"/>
    </source>
</evidence>
<keyword evidence="4" id="KW-1185">Reference proteome</keyword>
<feature type="transmembrane region" description="Helical" evidence="2">
    <location>
        <begin position="198"/>
        <end position="216"/>
    </location>
</feature>
<proteinExistence type="predicted"/>
<protein>
    <submittedName>
        <fullName evidence="3">Uncharacterized protein</fullName>
    </submittedName>
</protein>
<feature type="compositionally biased region" description="Low complexity" evidence="1">
    <location>
        <begin position="117"/>
        <end position="130"/>
    </location>
</feature>
<organism evidence="3 4">
    <name type="scientific">Spiribacter roseus</name>
    <dbReference type="NCBI Taxonomy" id="1855875"/>
    <lineage>
        <taxon>Bacteria</taxon>
        <taxon>Pseudomonadati</taxon>
        <taxon>Pseudomonadota</taxon>
        <taxon>Gammaproteobacteria</taxon>
        <taxon>Chromatiales</taxon>
        <taxon>Ectothiorhodospiraceae</taxon>
        <taxon>Spiribacter</taxon>
    </lineage>
</organism>
<keyword evidence="2" id="KW-0472">Membrane</keyword>
<feature type="region of interest" description="Disordered" evidence="1">
    <location>
        <begin position="113"/>
        <end position="149"/>
    </location>
</feature>
<sequence length="252" mass="28304">MMYRRNSQADWIVVYNACGLEDLALPWELFIESPLAILYGLDLLDVLDTIEAGERPNRVEPATPEWWDAVYDVCPFAEMGITRRAFKIRPWELLLRFGFEDAPRWIDRGPGSKRRLVGSGSASAARSMAESPERRGGDRSTAAGGSRRSSRRSWRRGLVHRITDGLAVIVDAFYPLALTTDSRWRVDRERIAATGDRYRMRLLFLSLINALAYVMVYEMGESLISEVAMLALVGITTAGMVRLGAVEASVED</sequence>
<dbReference type="RefSeq" id="WP_367951815.1">
    <property type="nucleotide sequence ID" value="NZ_JBAKFG010000003.1"/>
</dbReference>
<evidence type="ECO:0000256" key="1">
    <source>
        <dbReference type="SAM" id="MobiDB-lite"/>
    </source>
</evidence>
<dbReference type="Proteomes" id="UP001556636">
    <property type="component" value="Unassembled WGS sequence"/>
</dbReference>
<comment type="caution">
    <text evidence="3">The sequence shown here is derived from an EMBL/GenBank/DDBJ whole genome shotgun (WGS) entry which is preliminary data.</text>
</comment>
<gene>
    <name evidence="3" type="ORF">V6X51_09360</name>
</gene>
<keyword evidence="2" id="KW-0812">Transmembrane</keyword>
<dbReference type="EMBL" id="JBAKFG010000003">
    <property type="protein sequence ID" value="MEX0373635.1"/>
    <property type="molecule type" value="Genomic_DNA"/>
</dbReference>
<accession>A0ABV3RZP2</accession>